<keyword evidence="3" id="KW-1185">Reference proteome</keyword>
<organism evidence="2 3">
    <name type="scientific">Donghicola eburneus</name>
    <dbReference type="NCBI Taxonomy" id="393278"/>
    <lineage>
        <taxon>Bacteria</taxon>
        <taxon>Pseudomonadati</taxon>
        <taxon>Pseudomonadota</taxon>
        <taxon>Alphaproteobacteria</taxon>
        <taxon>Rhodobacterales</taxon>
        <taxon>Roseobacteraceae</taxon>
        <taxon>Donghicola</taxon>
    </lineage>
</organism>
<dbReference type="Proteomes" id="UP000184085">
    <property type="component" value="Unassembled WGS sequence"/>
</dbReference>
<evidence type="ECO:0000256" key="1">
    <source>
        <dbReference type="SAM" id="Coils"/>
    </source>
</evidence>
<accession>A0A1M4MXU4</accession>
<name>A0A1M4MXU4_9RHOB</name>
<evidence type="ECO:0000313" key="3">
    <source>
        <dbReference type="Proteomes" id="UP000184085"/>
    </source>
</evidence>
<dbReference type="AlphaFoldDB" id="A0A1M4MXU4"/>
<sequence>MTDERGKEDGLYSSSDLLTLALELEVTGRMQSALMIGGVRAENAGAAIRQLLQSLERCQEKRPSYTSPSLETNAHLKNIERLLERQEQRLSKIEAYFAGHDRDLGMQDLS</sequence>
<reference evidence="3" key="1">
    <citation type="submission" date="2016-09" db="EMBL/GenBank/DDBJ databases">
        <authorList>
            <person name="Wibberg D."/>
        </authorList>
    </citation>
    <scope>NUCLEOTIDE SEQUENCE [LARGE SCALE GENOMIC DNA]</scope>
</reference>
<gene>
    <name evidence="2" type="ORF">KARMA_0756</name>
</gene>
<protein>
    <submittedName>
        <fullName evidence="2">Uncharacterized protein</fullName>
    </submittedName>
</protein>
<dbReference type="EMBL" id="FMJB01000030">
    <property type="protein sequence ID" value="SCM66577.1"/>
    <property type="molecule type" value="Genomic_DNA"/>
</dbReference>
<feature type="coiled-coil region" evidence="1">
    <location>
        <begin position="41"/>
        <end position="96"/>
    </location>
</feature>
<dbReference type="RefSeq" id="WP_072704313.1">
    <property type="nucleotide sequence ID" value="NZ_FMJB01000030.1"/>
</dbReference>
<evidence type="ECO:0000313" key="2">
    <source>
        <dbReference type="EMBL" id="SCM66577.1"/>
    </source>
</evidence>
<keyword evidence="1" id="KW-0175">Coiled coil</keyword>
<proteinExistence type="predicted"/>